<gene>
    <name evidence="6" type="ORF">NSCI0253_LOCUS43834</name>
</gene>
<evidence type="ECO:0008006" key="7">
    <source>
        <dbReference type="Google" id="ProtNLM"/>
    </source>
</evidence>
<comment type="subcellular location">
    <subcellularLocation>
        <location evidence="2">Cytoplasm</location>
    </subcellularLocation>
    <subcellularLocation>
        <location evidence="1">Nucleus</location>
    </subcellularLocation>
</comment>
<dbReference type="Pfam" id="PF03517">
    <property type="entry name" value="Voldacs"/>
    <property type="match status" value="1"/>
</dbReference>
<evidence type="ECO:0000256" key="4">
    <source>
        <dbReference type="ARBA" id="ARBA00023242"/>
    </source>
</evidence>
<dbReference type="GO" id="GO:0000387">
    <property type="term" value="P:spliceosomal snRNP assembly"/>
    <property type="evidence" value="ECO:0007669"/>
    <property type="project" value="TreeGrafter"/>
</dbReference>
<dbReference type="EMBL" id="HBFQ01061854">
    <property type="protein sequence ID" value="CAD8869478.1"/>
    <property type="molecule type" value="Transcribed_RNA"/>
</dbReference>
<proteinExistence type="predicted"/>
<protein>
    <recommendedName>
        <fullName evidence="7">Methylosome subunit pICln</fullName>
    </recommendedName>
</protein>
<feature type="region of interest" description="Disordered" evidence="5">
    <location>
        <begin position="132"/>
        <end position="180"/>
    </location>
</feature>
<reference evidence="6" key="1">
    <citation type="submission" date="2021-01" db="EMBL/GenBank/DDBJ databases">
        <authorList>
            <person name="Corre E."/>
            <person name="Pelletier E."/>
            <person name="Niang G."/>
            <person name="Scheremetjew M."/>
            <person name="Finn R."/>
            <person name="Kale V."/>
            <person name="Holt S."/>
            <person name="Cochrane G."/>
            <person name="Meng A."/>
            <person name="Brown T."/>
            <person name="Cohen L."/>
        </authorList>
    </citation>
    <scope>NUCLEOTIDE SEQUENCE</scope>
</reference>
<sequence length="180" mass="20100">MPVERLPERDGDLPVLITDETIHFTLPQTKLYIDNHLEGQGIFHVTTKRAIWLSSDASTVGYAIDYPFITVHAILRDKSSFPEQCLYCQLRTEDLVDEDGEEEEAPLPELHFAPADPSRLQELFVAFSQMSALNPDPADEQADESSSGSDGSDIGEPCRVWVADDNDAAMEDVEDDDEML</sequence>
<dbReference type="InterPro" id="IPR039924">
    <property type="entry name" value="ICln/Lot5/Saf5"/>
</dbReference>
<accession>A0A7S1AZB1</accession>
<dbReference type="GO" id="GO:0034715">
    <property type="term" value="C:pICln-Sm protein complex"/>
    <property type="evidence" value="ECO:0007669"/>
    <property type="project" value="TreeGrafter"/>
</dbReference>
<feature type="compositionally biased region" description="Acidic residues" evidence="5">
    <location>
        <begin position="164"/>
        <end position="180"/>
    </location>
</feature>
<evidence type="ECO:0000256" key="2">
    <source>
        <dbReference type="ARBA" id="ARBA00004496"/>
    </source>
</evidence>
<keyword evidence="4" id="KW-0539">Nucleus</keyword>
<organism evidence="6">
    <name type="scientific">Noctiluca scintillans</name>
    <name type="common">Sea sparkle</name>
    <name type="synonym">Red tide dinoflagellate</name>
    <dbReference type="NCBI Taxonomy" id="2966"/>
    <lineage>
        <taxon>Eukaryota</taxon>
        <taxon>Sar</taxon>
        <taxon>Alveolata</taxon>
        <taxon>Dinophyceae</taxon>
        <taxon>Noctilucales</taxon>
        <taxon>Noctilucaceae</taxon>
        <taxon>Noctiluca</taxon>
    </lineage>
</organism>
<dbReference type="AlphaFoldDB" id="A0A7S1AZB1"/>
<keyword evidence="3" id="KW-0963">Cytoplasm</keyword>
<evidence type="ECO:0000313" key="6">
    <source>
        <dbReference type="EMBL" id="CAD8869478.1"/>
    </source>
</evidence>
<evidence type="ECO:0000256" key="3">
    <source>
        <dbReference type="ARBA" id="ARBA00022490"/>
    </source>
</evidence>
<dbReference type="GO" id="GO:0005829">
    <property type="term" value="C:cytosol"/>
    <property type="evidence" value="ECO:0007669"/>
    <property type="project" value="TreeGrafter"/>
</dbReference>
<dbReference type="PANTHER" id="PTHR21399">
    <property type="entry name" value="CHLORIDE CONDUCTANCE REGULATORY PROTEIN ICLN"/>
    <property type="match status" value="1"/>
</dbReference>
<name>A0A7S1AZB1_NOCSC</name>
<evidence type="ECO:0000256" key="1">
    <source>
        <dbReference type="ARBA" id="ARBA00004123"/>
    </source>
</evidence>
<evidence type="ECO:0000256" key="5">
    <source>
        <dbReference type="SAM" id="MobiDB-lite"/>
    </source>
</evidence>
<dbReference type="GO" id="GO:0045292">
    <property type="term" value="P:mRNA cis splicing, via spliceosome"/>
    <property type="evidence" value="ECO:0007669"/>
    <property type="project" value="TreeGrafter"/>
</dbReference>
<dbReference type="GO" id="GO:0005681">
    <property type="term" value="C:spliceosomal complex"/>
    <property type="evidence" value="ECO:0007669"/>
    <property type="project" value="TreeGrafter"/>
</dbReference>
<dbReference type="InterPro" id="IPR011993">
    <property type="entry name" value="PH-like_dom_sf"/>
</dbReference>
<dbReference type="PANTHER" id="PTHR21399:SF0">
    <property type="entry name" value="METHYLOSOME SUBUNIT PICLN"/>
    <property type="match status" value="1"/>
</dbReference>
<dbReference type="Gene3D" id="2.30.29.30">
    <property type="entry name" value="Pleckstrin-homology domain (PH domain)/Phosphotyrosine-binding domain (PTB)"/>
    <property type="match status" value="1"/>
</dbReference>